<comment type="caution">
    <text evidence="1">The sequence shown here is derived from an EMBL/GenBank/DDBJ whole genome shotgun (WGS) entry which is preliminary data.</text>
</comment>
<gene>
    <name evidence="1" type="ORF">ACFSQ3_15665</name>
</gene>
<protein>
    <submittedName>
        <fullName evidence="1">Uncharacterized protein</fullName>
    </submittedName>
</protein>
<name>A0ABW5NQ54_9SPHI</name>
<dbReference type="EMBL" id="JBHUMA010000009">
    <property type="protein sequence ID" value="MFD2600392.1"/>
    <property type="molecule type" value="Genomic_DNA"/>
</dbReference>
<keyword evidence="2" id="KW-1185">Reference proteome</keyword>
<organism evidence="1 2">
    <name type="scientific">Sphingobacterium corticis</name>
    <dbReference type="NCBI Taxonomy" id="1812823"/>
    <lineage>
        <taxon>Bacteria</taxon>
        <taxon>Pseudomonadati</taxon>
        <taxon>Bacteroidota</taxon>
        <taxon>Sphingobacteriia</taxon>
        <taxon>Sphingobacteriales</taxon>
        <taxon>Sphingobacteriaceae</taxon>
        <taxon>Sphingobacterium</taxon>
    </lineage>
</organism>
<dbReference type="Proteomes" id="UP001597393">
    <property type="component" value="Unassembled WGS sequence"/>
</dbReference>
<accession>A0ABW5NQ54</accession>
<proteinExistence type="predicted"/>
<evidence type="ECO:0000313" key="2">
    <source>
        <dbReference type="Proteomes" id="UP001597393"/>
    </source>
</evidence>
<evidence type="ECO:0000313" key="1">
    <source>
        <dbReference type="EMBL" id="MFD2600392.1"/>
    </source>
</evidence>
<dbReference type="RefSeq" id="WP_380870531.1">
    <property type="nucleotide sequence ID" value="NZ_JBHUMA010000009.1"/>
</dbReference>
<sequence>MNAIFSSFQPRGTDKMIRKPTFVTDMATRLYNPFDTFTFDNQTCFLTGAKLQSADEQIQVFPVWMMRAFDLEEKPFKMLDESISTYKKLKLPCAAEVALQLESVESTVERAMANGYEAVKALDTVTLFQWVSKILYGVVFNEIQAGIRQAALSGESMNFSQALVHKFRNLHAMLQSAIHPMEFENRLPFSVIVLPVENAPETFIYRDEINTLIFSLRMNDFAIIATLQDNGTHAIYHEDALATVKDKVLHPIQFEEICARYFYSAYLFNKLPDYTYMDTPKMIYVEPMPLQDWTMKPIFDHWQVKTYGQVLENFWKPWGYTLFEIIKNPESPMTFILDESGEFRDQLDLPLT</sequence>
<reference evidence="2" key="1">
    <citation type="journal article" date="2019" name="Int. J. Syst. Evol. Microbiol.">
        <title>The Global Catalogue of Microorganisms (GCM) 10K type strain sequencing project: providing services to taxonomists for standard genome sequencing and annotation.</title>
        <authorList>
            <consortium name="The Broad Institute Genomics Platform"/>
            <consortium name="The Broad Institute Genome Sequencing Center for Infectious Disease"/>
            <person name="Wu L."/>
            <person name="Ma J."/>
        </authorList>
    </citation>
    <scope>NUCLEOTIDE SEQUENCE [LARGE SCALE GENOMIC DNA]</scope>
    <source>
        <strain evidence="2">KCTC 42248</strain>
    </source>
</reference>